<sequence length="201" mass="21624">MAKYGECISGRPSYQTHRQTYYPTAAAAAAASLNCEAEAVDASGGGKNYSRSSGGVGGDGQGGARFPSSGSTAASNAAGSVSQRDPVYPRSLAEEVVWRQRRFAWWGTSYLVDAVSAVPPPSKIHPNPAQLKVQQILRDIRIKDGILVLEIDEGRPCLSCGEKCSGFRPHQWRSDHGRYHTFQRRPETADGPGDRISGAQM</sequence>
<feature type="compositionally biased region" description="Low complexity" evidence="1">
    <location>
        <begin position="68"/>
        <end position="82"/>
    </location>
</feature>
<evidence type="ECO:0000313" key="2">
    <source>
        <dbReference type="EMBL" id="KAI9557624.1"/>
    </source>
</evidence>
<feature type="compositionally biased region" description="Basic and acidic residues" evidence="1">
    <location>
        <begin position="178"/>
        <end position="188"/>
    </location>
</feature>
<keyword evidence="3" id="KW-1185">Reference proteome</keyword>
<evidence type="ECO:0000313" key="3">
    <source>
        <dbReference type="Proteomes" id="UP000820818"/>
    </source>
</evidence>
<feature type="region of interest" description="Disordered" evidence="1">
    <location>
        <begin position="44"/>
        <end position="85"/>
    </location>
</feature>
<reference evidence="2 3" key="1">
    <citation type="submission" date="2022-05" db="EMBL/GenBank/DDBJ databases">
        <title>A multi-omics perspective on studying reproductive biology in Daphnia sinensis.</title>
        <authorList>
            <person name="Jia J."/>
        </authorList>
    </citation>
    <scope>NUCLEOTIDE SEQUENCE [LARGE SCALE GENOMIC DNA]</scope>
    <source>
        <strain evidence="2 3">WSL</strain>
    </source>
</reference>
<accession>A0AAD5PV20</accession>
<dbReference type="AlphaFoldDB" id="A0AAD5PV20"/>
<feature type="compositionally biased region" description="Gly residues" evidence="1">
    <location>
        <begin position="54"/>
        <end position="63"/>
    </location>
</feature>
<proteinExistence type="predicted"/>
<dbReference type="EMBL" id="WJBH02000006">
    <property type="protein sequence ID" value="KAI9557624.1"/>
    <property type="molecule type" value="Genomic_DNA"/>
</dbReference>
<evidence type="ECO:0000256" key="1">
    <source>
        <dbReference type="SAM" id="MobiDB-lite"/>
    </source>
</evidence>
<comment type="caution">
    <text evidence="2">The sequence shown here is derived from an EMBL/GenBank/DDBJ whole genome shotgun (WGS) entry which is preliminary data.</text>
</comment>
<feature type="region of interest" description="Disordered" evidence="1">
    <location>
        <begin position="178"/>
        <end position="201"/>
    </location>
</feature>
<organism evidence="2 3">
    <name type="scientific">Daphnia sinensis</name>
    <dbReference type="NCBI Taxonomy" id="1820382"/>
    <lineage>
        <taxon>Eukaryota</taxon>
        <taxon>Metazoa</taxon>
        <taxon>Ecdysozoa</taxon>
        <taxon>Arthropoda</taxon>
        <taxon>Crustacea</taxon>
        <taxon>Branchiopoda</taxon>
        <taxon>Diplostraca</taxon>
        <taxon>Cladocera</taxon>
        <taxon>Anomopoda</taxon>
        <taxon>Daphniidae</taxon>
        <taxon>Daphnia</taxon>
        <taxon>Daphnia similis group</taxon>
    </lineage>
</organism>
<dbReference type="Proteomes" id="UP000820818">
    <property type="component" value="Linkage Group LG6"/>
</dbReference>
<name>A0AAD5PV20_9CRUS</name>
<gene>
    <name evidence="2" type="ORF">GHT06_017452</name>
</gene>
<protein>
    <submittedName>
        <fullName evidence="2">Uncharacterized protein</fullName>
    </submittedName>
</protein>